<evidence type="ECO:0000313" key="3">
    <source>
        <dbReference type="Proteomes" id="UP000290365"/>
    </source>
</evidence>
<proteinExistence type="predicted"/>
<dbReference type="PANTHER" id="PTHR43591">
    <property type="entry name" value="METHYLTRANSFERASE"/>
    <property type="match status" value="1"/>
</dbReference>
<dbReference type="GO" id="GO:0008757">
    <property type="term" value="F:S-adenosylmethionine-dependent methyltransferase activity"/>
    <property type="evidence" value="ECO:0007669"/>
    <property type="project" value="InterPro"/>
</dbReference>
<dbReference type="KEGG" id="kbs:EPA93_16210"/>
<dbReference type="InterPro" id="IPR029063">
    <property type="entry name" value="SAM-dependent_MTases_sf"/>
</dbReference>
<dbReference type="CDD" id="cd02440">
    <property type="entry name" value="AdoMet_MTases"/>
    <property type="match status" value="1"/>
</dbReference>
<dbReference type="Proteomes" id="UP000290365">
    <property type="component" value="Chromosome"/>
</dbReference>
<organism evidence="2 3">
    <name type="scientific">Ktedonosporobacter rubrisoli</name>
    <dbReference type="NCBI Taxonomy" id="2509675"/>
    <lineage>
        <taxon>Bacteria</taxon>
        <taxon>Bacillati</taxon>
        <taxon>Chloroflexota</taxon>
        <taxon>Ktedonobacteria</taxon>
        <taxon>Ktedonobacterales</taxon>
        <taxon>Ktedonosporobacteraceae</taxon>
        <taxon>Ktedonosporobacter</taxon>
    </lineage>
</organism>
<dbReference type="Gene3D" id="3.40.50.150">
    <property type="entry name" value="Vaccinia Virus protein VP39"/>
    <property type="match status" value="1"/>
</dbReference>
<dbReference type="SUPFAM" id="SSF53335">
    <property type="entry name" value="S-adenosyl-L-methionine-dependent methyltransferases"/>
    <property type="match status" value="1"/>
</dbReference>
<keyword evidence="2" id="KW-0489">Methyltransferase</keyword>
<name>A0A4V0YYU6_KTERU</name>
<gene>
    <name evidence="2" type="ORF">EPA93_16210</name>
</gene>
<dbReference type="Pfam" id="PF08241">
    <property type="entry name" value="Methyltransf_11"/>
    <property type="match status" value="1"/>
</dbReference>
<dbReference type="InterPro" id="IPR013216">
    <property type="entry name" value="Methyltransf_11"/>
</dbReference>
<reference evidence="2 3" key="1">
    <citation type="submission" date="2019-01" db="EMBL/GenBank/DDBJ databases">
        <title>Ktedonosporobacter rubrisoli SCAWS-G2.</title>
        <authorList>
            <person name="Huang Y."/>
            <person name="Yan B."/>
        </authorList>
    </citation>
    <scope>NUCLEOTIDE SEQUENCE [LARGE SCALE GENOMIC DNA]</scope>
    <source>
        <strain evidence="2 3">SCAWS-G2</strain>
    </source>
</reference>
<protein>
    <submittedName>
        <fullName evidence="2">Class I SAM-dependent methyltransferase</fullName>
    </submittedName>
</protein>
<evidence type="ECO:0000313" key="2">
    <source>
        <dbReference type="EMBL" id="QBD77451.1"/>
    </source>
</evidence>
<accession>A0A4V0YYU6</accession>
<dbReference type="OrthoDB" id="9801538at2"/>
<feature type="domain" description="Methyltransferase type 11" evidence="1">
    <location>
        <begin position="125"/>
        <end position="219"/>
    </location>
</feature>
<dbReference type="GO" id="GO:0032259">
    <property type="term" value="P:methylation"/>
    <property type="evidence" value="ECO:0007669"/>
    <property type="project" value="UniProtKB-KW"/>
</dbReference>
<keyword evidence="3" id="KW-1185">Reference proteome</keyword>
<dbReference type="EMBL" id="CP035758">
    <property type="protein sequence ID" value="QBD77451.1"/>
    <property type="molecule type" value="Genomic_DNA"/>
</dbReference>
<evidence type="ECO:0000259" key="1">
    <source>
        <dbReference type="Pfam" id="PF08241"/>
    </source>
</evidence>
<keyword evidence="2" id="KW-0808">Transferase</keyword>
<dbReference type="AlphaFoldDB" id="A0A4V0YYU6"/>
<sequence length="330" mass="37932">MLQRPAIHSGRWLMGSSPWRFSFRRDSILKAYNATPRWQWISSWLELERCNEFCRCTTALLTRVCEGASKESIMTRRWDDLRRETPSEWEGLAMRERSLLSVRYEYFQSVIFDTLHLNPHGKSILHIGGRRGLFAEVLARRGWRVTIIESSEAALAFAKKQTGQEELAIDYDRGSAEHLPYADASFDIVYCSDTLEVTKNLDGVIAEASRVLKKGGAFLYDTVHRTILSRLVYLFVFQRWSWTNIMPPHRYDQSRLVAPPNLKRIMHAHGLANQECVAFKPRSLSQLIGAVRAYKRGSINADEAGERVQMKMAKRGEKPAVTYLGFGLKQ</sequence>